<feature type="compositionally biased region" description="Basic and acidic residues" evidence="1">
    <location>
        <begin position="182"/>
        <end position="199"/>
    </location>
</feature>
<dbReference type="GeneID" id="78478333"/>
<evidence type="ECO:0000256" key="1">
    <source>
        <dbReference type="SAM" id="MobiDB-lite"/>
    </source>
</evidence>
<keyword evidence="2" id="KW-1133">Transmembrane helix</keyword>
<dbReference type="RefSeq" id="WP_067557677.1">
    <property type="nucleotide sequence ID" value="NZ_CAMTBT010000021.1"/>
</dbReference>
<organism evidence="6 7">
    <name type="scientific">Faecalibaculum rodentium</name>
    <dbReference type="NCBI Taxonomy" id="1702221"/>
    <lineage>
        <taxon>Bacteria</taxon>
        <taxon>Bacillati</taxon>
        <taxon>Bacillota</taxon>
        <taxon>Erysipelotrichia</taxon>
        <taxon>Erysipelotrichales</taxon>
        <taxon>Erysipelotrichaceae</taxon>
        <taxon>Faecalibaculum</taxon>
    </lineage>
</organism>
<dbReference type="EMBL" id="CP011391">
    <property type="protein sequence ID" value="AMK54803.1"/>
    <property type="molecule type" value="Genomic_DNA"/>
</dbReference>
<dbReference type="Gene3D" id="2.60.40.740">
    <property type="match status" value="1"/>
</dbReference>
<dbReference type="Gene3D" id="2.60.40.10">
    <property type="entry name" value="Immunoglobulins"/>
    <property type="match status" value="1"/>
</dbReference>
<feature type="region of interest" description="Disordered" evidence="1">
    <location>
        <begin position="176"/>
        <end position="199"/>
    </location>
</feature>
<keyword evidence="7" id="KW-1185">Reference proteome</keyword>
<dbReference type="InterPro" id="IPR013783">
    <property type="entry name" value="Ig-like_fold"/>
</dbReference>
<dbReference type="InterPro" id="IPR026466">
    <property type="entry name" value="Fim_isopep_form_D2_dom"/>
</dbReference>
<feature type="chain" id="PRO_5007302139" description="Isopeptide-forming domain-containing fimbrial protein" evidence="3">
    <location>
        <begin position="33"/>
        <end position="541"/>
    </location>
</feature>
<dbReference type="Pfam" id="PF16569">
    <property type="entry name" value="GramPos_pilinBB"/>
    <property type="match status" value="1"/>
</dbReference>
<dbReference type="KEGG" id="fro:AALO17_16690"/>
<keyword evidence="2" id="KW-0472">Membrane</keyword>
<proteinExistence type="predicted"/>
<evidence type="ECO:0008006" key="8">
    <source>
        <dbReference type="Google" id="ProtNLM"/>
    </source>
</evidence>
<keyword evidence="3" id="KW-0732">Signal</keyword>
<feature type="domain" description="Gram-positive pilin backbone subunit 2 Cna-B-like" evidence="4">
    <location>
        <begin position="229"/>
        <end position="348"/>
    </location>
</feature>
<dbReference type="STRING" id="1702221.AALO17_16690"/>
<evidence type="ECO:0000259" key="4">
    <source>
        <dbReference type="Pfam" id="PF16569"/>
    </source>
</evidence>
<evidence type="ECO:0000313" key="6">
    <source>
        <dbReference type="EMBL" id="AMK54803.1"/>
    </source>
</evidence>
<accession>A0A140DVX6</accession>
<protein>
    <recommendedName>
        <fullName evidence="8">Isopeptide-forming domain-containing fimbrial protein</fullName>
    </recommendedName>
</protein>
<sequence>MKTNKLLAAGALALSMAMTPVASLLNAMPVFADATVTLPTEPANHSYVAYKIFKGSVVPDSTDLTQIEWADEIPEENRSKLLEKAVEIKGLDGATSASTLADKLATANNKDSVARQFAKVLDDNKSLLGTPQDLSQNNKLATGYWLLVDTTNVSGLNDYAGLSILQVATKDITIAPKNNKPGVDKEVQDNDNKDTKDTNGDWGYTADMDLHKSFKFRLTANSLTWYNIKNYDAYKLVFHDTWSDGITYGGDDTVSVNAVVTTNGTSTTIPIKDAIIKSGDQITEDTTDKLQVTIADLKAKIENVDGLSDNSTIVVTVEYSASLNENAIISNTEFTNKNEVYLEYSNNPSTSGTGKTEHHDVFVGSYEIQVTKEDKDHEKLEGAQFVLKNSDQQFAEFNVTTTGEGENVKTIYKFAGWVQSQTEKTKLVTDKNGLLFVDGVDEGVYTLKETVAPSGYTIPGNGETTITINADRHEKVTVESQNKGVVTLDENSNPAVTVENSKISNLPETGGMGTTVIYGVGAVMVAGAAVFYVTNKRTRKD</sequence>
<evidence type="ECO:0000256" key="3">
    <source>
        <dbReference type="SAM" id="SignalP"/>
    </source>
</evidence>
<dbReference type="NCBIfam" id="TIGR01167">
    <property type="entry name" value="LPXTG_anchor"/>
    <property type="match status" value="1"/>
</dbReference>
<dbReference type="Proteomes" id="UP000069771">
    <property type="component" value="Chromosome"/>
</dbReference>
<dbReference type="OrthoDB" id="1769694at2"/>
<keyword evidence="2" id="KW-0812">Transmembrane</keyword>
<evidence type="ECO:0000313" key="7">
    <source>
        <dbReference type="Proteomes" id="UP000069771"/>
    </source>
</evidence>
<dbReference type="Pfam" id="PF17802">
    <property type="entry name" value="SpaA"/>
    <property type="match status" value="1"/>
</dbReference>
<feature type="transmembrane region" description="Helical" evidence="2">
    <location>
        <begin position="516"/>
        <end position="534"/>
    </location>
</feature>
<feature type="signal peptide" evidence="3">
    <location>
        <begin position="1"/>
        <end position="32"/>
    </location>
</feature>
<feature type="domain" description="SpaA-like prealbumin fold" evidence="5">
    <location>
        <begin position="367"/>
        <end position="480"/>
    </location>
</feature>
<gene>
    <name evidence="6" type="ORF">AALO17_16690</name>
</gene>
<evidence type="ECO:0000256" key="2">
    <source>
        <dbReference type="SAM" id="Phobius"/>
    </source>
</evidence>
<dbReference type="AlphaFoldDB" id="A0A140DVX6"/>
<reference evidence="6 7" key="1">
    <citation type="journal article" date="2016" name="Gut Pathog.">
        <title>Whole genome sequencing of "Faecalibaculum rodentium" ALO17, isolated from C57BL/6J laboratory mouse feces.</title>
        <authorList>
            <person name="Lim S."/>
            <person name="Chang D.H."/>
            <person name="Ahn S."/>
            <person name="Kim B.C."/>
        </authorList>
    </citation>
    <scope>NUCLEOTIDE SEQUENCE [LARGE SCALE GENOMIC DNA]</scope>
    <source>
        <strain evidence="6 7">Alo17</strain>
    </source>
</reference>
<dbReference type="NCBIfam" id="TIGR04226">
    <property type="entry name" value="RrgB_K2N_iso_D2"/>
    <property type="match status" value="1"/>
</dbReference>
<name>A0A140DVX6_9FIRM</name>
<evidence type="ECO:0000259" key="5">
    <source>
        <dbReference type="Pfam" id="PF17802"/>
    </source>
</evidence>
<dbReference type="InterPro" id="IPR041033">
    <property type="entry name" value="SpaA_PFL_dom_1"/>
</dbReference>
<dbReference type="InterPro" id="IPR032334">
    <property type="entry name" value="GramPos_pilinBB"/>
</dbReference>